<dbReference type="GO" id="GO:0008914">
    <property type="term" value="F:leucyl-tRNA--protein transferase activity"/>
    <property type="evidence" value="ECO:0007669"/>
    <property type="project" value="UniProtKB-UniRule"/>
</dbReference>
<comment type="catalytic activity">
    <reaction evidence="4">
        <text>N-terminal L-arginyl-[protein] + L-leucyl-tRNA(Leu) = N-terminal L-leucyl-L-arginyl-[protein] + tRNA(Leu) + H(+)</text>
        <dbReference type="Rhea" id="RHEA:50416"/>
        <dbReference type="Rhea" id="RHEA-COMP:9613"/>
        <dbReference type="Rhea" id="RHEA-COMP:9622"/>
        <dbReference type="Rhea" id="RHEA-COMP:12672"/>
        <dbReference type="Rhea" id="RHEA-COMP:12673"/>
        <dbReference type="ChEBI" id="CHEBI:15378"/>
        <dbReference type="ChEBI" id="CHEBI:64719"/>
        <dbReference type="ChEBI" id="CHEBI:78442"/>
        <dbReference type="ChEBI" id="CHEBI:78494"/>
        <dbReference type="ChEBI" id="CHEBI:133044"/>
        <dbReference type="EC" id="2.3.2.6"/>
    </reaction>
</comment>
<name>I0II85_PHYMF</name>
<dbReference type="Proteomes" id="UP000007881">
    <property type="component" value="Chromosome"/>
</dbReference>
<dbReference type="PANTHER" id="PTHR30098:SF2">
    <property type="entry name" value="LEUCYL_PHENYLALANYL-TRNA--PROTEIN TRANSFERASE"/>
    <property type="match status" value="1"/>
</dbReference>
<dbReference type="KEGG" id="phm:PSMK_28140"/>
<protein>
    <recommendedName>
        <fullName evidence="4">Leucyl/phenylalanyl-tRNA--protein transferase</fullName>
        <ecNumber evidence="4">2.3.2.6</ecNumber>
    </recommendedName>
    <alternativeName>
        <fullName evidence="4">L/F-transferase</fullName>
    </alternativeName>
    <alternativeName>
        <fullName evidence="4">Leucyltransferase</fullName>
    </alternativeName>
    <alternativeName>
        <fullName evidence="4">Phenyalanyltransferase</fullName>
    </alternativeName>
</protein>
<keyword evidence="2 4" id="KW-0808">Transferase</keyword>
<dbReference type="Gene3D" id="3.40.630.70">
    <property type="entry name" value="Leucyl/phenylalanyl-tRNA-protein transferase, C-terminal domain"/>
    <property type="match status" value="1"/>
</dbReference>
<keyword evidence="3 4" id="KW-0012">Acyltransferase</keyword>
<dbReference type="NCBIfam" id="TIGR00667">
    <property type="entry name" value="aat"/>
    <property type="match status" value="1"/>
</dbReference>
<dbReference type="PATRIC" id="fig|1142394.8.peg.2910"/>
<dbReference type="EC" id="2.3.2.6" evidence="4"/>
<evidence type="ECO:0000256" key="2">
    <source>
        <dbReference type="ARBA" id="ARBA00022679"/>
    </source>
</evidence>
<comment type="catalytic activity">
    <reaction evidence="4">
        <text>L-phenylalanyl-tRNA(Phe) + an N-terminal L-alpha-aminoacyl-[protein] = an N-terminal L-phenylalanyl-L-alpha-aminoacyl-[protein] + tRNA(Phe)</text>
        <dbReference type="Rhea" id="RHEA:43632"/>
        <dbReference type="Rhea" id="RHEA-COMP:9668"/>
        <dbReference type="Rhea" id="RHEA-COMP:9699"/>
        <dbReference type="Rhea" id="RHEA-COMP:10636"/>
        <dbReference type="Rhea" id="RHEA-COMP:10637"/>
        <dbReference type="ChEBI" id="CHEBI:78442"/>
        <dbReference type="ChEBI" id="CHEBI:78531"/>
        <dbReference type="ChEBI" id="CHEBI:78597"/>
        <dbReference type="ChEBI" id="CHEBI:83561"/>
        <dbReference type="EC" id="2.3.2.6"/>
    </reaction>
</comment>
<dbReference type="GO" id="GO:0005737">
    <property type="term" value="C:cytoplasm"/>
    <property type="evidence" value="ECO:0007669"/>
    <property type="project" value="UniProtKB-SubCell"/>
</dbReference>
<comment type="similarity">
    <text evidence="4">Belongs to the L/F-transferase family.</text>
</comment>
<proteinExistence type="inferred from homology"/>
<dbReference type="eggNOG" id="COG2360">
    <property type="taxonomic scope" value="Bacteria"/>
</dbReference>
<dbReference type="Pfam" id="PF03588">
    <property type="entry name" value="Leu_Phe_trans"/>
    <property type="match status" value="1"/>
</dbReference>
<dbReference type="OrthoDB" id="9815825at2"/>
<organism evidence="5 6">
    <name type="scientific">Phycisphaera mikurensis (strain NBRC 102666 / KCTC 22515 / FYK2301M01)</name>
    <dbReference type="NCBI Taxonomy" id="1142394"/>
    <lineage>
        <taxon>Bacteria</taxon>
        <taxon>Pseudomonadati</taxon>
        <taxon>Planctomycetota</taxon>
        <taxon>Phycisphaerae</taxon>
        <taxon>Phycisphaerales</taxon>
        <taxon>Phycisphaeraceae</taxon>
        <taxon>Phycisphaera</taxon>
    </lineage>
</organism>
<dbReference type="InterPro" id="IPR004616">
    <property type="entry name" value="Leu/Phe-tRNA_Trfase"/>
</dbReference>
<dbReference type="STRING" id="1142394.PSMK_28140"/>
<evidence type="ECO:0000313" key="5">
    <source>
        <dbReference type="EMBL" id="BAM04973.1"/>
    </source>
</evidence>
<dbReference type="PANTHER" id="PTHR30098">
    <property type="entry name" value="LEUCYL/PHENYLALANYL-TRNA--PROTEIN TRANSFERASE"/>
    <property type="match status" value="1"/>
</dbReference>
<dbReference type="GO" id="GO:0030163">
    <property type="term" value="P:protein catabolic process"/>
    <property type="evidence" value="ECO:0007669"/>
    <property type="project" value="UniProtKB-UniRule"/>
</dbReference>
<evidence type="ECO:0000256" key="1">
    <source>
        <dbReference type="ARBA" id="ARBA00022490"/>
    </source>
</evidence>
<dbReference type="InterPro" id="IPR042203">
    <property type="entry name" value="Leu/Phe-tRNA_Trfase_C"/>
</dbReference>
<dbReference type="EMBL" id="AP012338">
    <property type="protein sequence ID" value="BAM04973.1"/>
    <property type="molecule type" value="Genomic_DNA"/>
</dbReference>
<accession>I0II85</accession>
<evidence type="ECO:0000256" key="3">
    <source>
        <dbReference type="ARBA" id="ARBA00023315"/>
    </source>
</evidence>
<dbReference type="SUPFAM" id="SSF55729">
    <property type="entry name" value="Acyl-CoA N-acyltransferases (Nat)"/>
    <property type="match status" value="1"/>
</dbReference>
<reference evidence="5 6" key="1">
    <citation type="submission" date="2012-02" db="EMBL/GenBank/DDBJ databases">
        <title>Complete genome sequence of Phycisphaera mikurensis NBRC 102666.</title>
        <authorList>
            <person name="Ankai A."/>
            <person name="Hosoyama A."/>
            <person name="Terui Y."/>
            <person name="Sekine M."/>
            <person name="Fukai R."/>
            <person name="Kato Y."/>
            <person name="Nakamura S."/>
            <person name="Yamada-Narita S."/>
            <person name="Kawakoshi A."/>
            <person name="Fukunaga Y."/>
            <person name="Yamazaki S."/>
            <person name="Fujita N."/>
        </authorList>
    </citation>
    <scope>NUCLEOTIDE SEQUENCE [LARGE SCALE GENOMIC DNA]</scope>
    <source>
        <strain evidence="6">NBRC 102666 / KCTC 22515 / FYK2301M01</strain>
    </source>
</reference>
<keyword evidence="6" id="KW-1185">Reference proteome</keyword>
<dbReference type="HOGENOM" id="CLU_075045_1_1_0"/>
<sequence length="199" mass="21344">MPDPALTPELLLRAYASGVFPMASETSAGAVGFYAADPRAILPLDGGFRVRRSLAKRVRNGGFEVTADADFAAVVDACAAPRRGSPGTWINAAIRDAFVGLHRLGHAHSVEARRGGELVGGLYGLALGGAFFGESMFSRCPDASQVCLVRLVERLRAGGFVLLDSQYHNPHLMQFGMQEIPAAEYQRRLSAALEVDGRW</sequence>
<dbReference type="InterPro" id="IPR016181">
    <property type="entry name" value="Acyl_CoA_acyltransferase"/>
</dbReference>
<gene>
    <name evidence="4 5" type="primary">aat</name>
    <name evidence="5" type="ordered locus">PSMK_28140</name>
</gene>
<dbReference type="RefSeq" id="WP_014438183.1">
    <property type="nucleotide sequence ID" value="NC_017080.1"/>
</dbReference>
<evidence type="ECO:0000313" key="6">
    <source>
        <dbReference type="Proteomes" id="UP000007881"/>
    </source>
</evidence>
<comment type="function">
    <text evidence="4">Functions in the N-end rule pathway of protein degradation where it conjugates Leu, Phe and, less efficiently, Met from aminoacyl-tRNAs to the N-termini of proteins containing an N-terminal arginine or lysine.</text>
</comment>
<keyword evidence="1 4" id="KW-0963">Cytoplasm</keyword>
<dbReference type="HAMAP" id="MF_00688">
    <property type="entry name" value="Leu_Phe_trans"/>
    <property type="match status" value="1"/>
</dbReference>
<comment type="subcellular location">
    <subcellularLocation>
        <location evidence="4">Cytoplasm</location>
    </subcellularLocation>
</comment>
<dbReference type="AlphaFoldDB" id="I0II85"/>
<comment type="catalytic activity">
    <reaction evidence="4">
        <text>N-terminal L-lysyl-[protein] + L-leucyl-tRNA(Leu) = N-terminal L-leucyl-L-lysyl-[protein] + tRNA(Leu) + H(+)</text>
        <dbReference type="Rhea" id="RHEA:12340"/>
        <dbReference type="Rhea" id="RHEA-COMP:9613"/>
        <dbReference type="Rhea" id="RHEA-COMP:9622"/>
        <dbReference type="Rhea" id="RHEA-COMP:12670"/>
        <dbReference type="Rhea" id="RHEA-COMP:12671"/>
        <dbReference type="ChEBI" id="CHEBI:15378"/>
        <dbReference type="ChEBI" id="CHEBI:65249"/>
        <dbReference type="ChEBI" id="CHEBI:78442"/>
        <dbReference type="ChEBI" id="CHEBI:78494"/>
        <dbReference type="ChEBI" id="CHEBI:133043"/>
        <dbReference type="EC" id="2.3.2.6"/>
    </reaction>
</comment>
<evidence type="ECO:0000256" key="4">
    <source>
        <dbReference type="HAMAP-Rule" id="MF_00688"/>
    </source>
</evidence>